<dbReference type="Proteomes" id="UP001326613">
    <property type="component" value="Chromosome"/>
</dbReference>
<reference evidence="3 4" key="1">
    <citation type="submission" date="2022-10" db="EMBL/GenBank/DDBJ databases">
        <title>Host association and intracellularity evolved multiple times independently in the Rickettsiales.</title>
        <authorList>
            <person name="Castelli M."/>
            <person name="Nardi T."/>
            <person name="Gammuto L."/>
            <person name="Bellinzona G."/>
            <person name="Sabaneyeva E."/>
            <person name="Potekhin A."/>
            <person name="Serra V."/>
            <person name="Petroni G."/>
            <person name="Sassera D."/>
        </authorList>
    </citation>
    <scope>NUCLEOTIDE SEQUENCE [LARGE SCALE GENOMIC DNA]</scope>
    <source>
        <strain evidence="3 4">Kr 154-4</strain>
    </source>
</reference>
<accession>A0ABZ0UUE6</accession>
<evidence type="ECO:0000313" key="4">
    <source>
        <dbReference type="Proteomes" id="UP001326613"/>
    </source>
</evidence>
<evidence type="ECO:0000259" key="1">
    <source>
        <dbReference type="Pfam" id="PF08348"/>
    </source>
</evidence>
<dbReference type="PANTHER" id="PTHR35568">
    <property type="entry name" value="TRANSCRIPTIONAL REGULATOR DAUR"/>
    <property type="match status" value="1"/>
</dbReference>
<protein>
    <submittedName>
        <fullName evidence="3">YheO-like PAS domain protein</fullName>
    </submittedName>
</protein>
<proteinExistence type="predicted"/>
<sequence length="190" mass="21737">MLSSYIPLCDAIVRLMDPLIEVVIHDINQNSITYINGKLSKRKVGDASLLDADELKHIDQIVYPKVNFDGRLIKSISVLLEEKWMLCINCDVSIFNKMQDLSSALLQMCNQPQSLFANDWQEKLHISIHGFLQNNNLSFDHLSQNDKKALVKHLFELGAFSEKNAADYVAKVLGLGRATIFKYLKEWRNK</sequence>
<organism evidence="3 4">
    <name type="scientific">Candidatus Trichorickettsia mobilis</name>
    <dbReference type="NCBI Taxonomy" id="1346319"/>
    <lineage>
        <taxon>Bacteria</taxon>
        <taxon>Pseudomonadati</taxon>
        <taxon>Pseudomonadota</taxon>
        <taxon>Alphaproteobacteria</taxon>
        <taxon>Rickettsiales</taxon>
        <taxon>Rickettsiaceae</taxon>
        <taxon>Rickettsieae</taxon>
        <taxon>Candidatus Trichorickettsia</taxon>
    </lineage>
</organism>
<dbReference type="Pfam" id="PF13309">
    <property type="entry name" value="HTH_22"/>
    <property type="match status" value="1"/>
</dbReference>
<dbReference type="EMBL" id="CP112932">
    <property type="protein sequence ID" value="WPY01431.1"/>
    <property type="molecule type" value="Genomic_DNA"/>
</dbReference>
<dbReference type="InterPro" id="IPR013559">
    <property type="entry name" value="YheO"/>
</dbReference>
<evidence type="ECO:0000313" key="3">
    <source>
        <dbReference type="EMBL" id="WPY01431.1"/>
    </source>
</evidence>
<keyword evidence="4" id="KW-1185">Reference proteome</keyword>
<dbReference type="Pfam" id="PF08348">
    <property type="entry name" value="PAS_6"/>
    <property type="match status" value="1"/>
</dbReference>
<dbReference type="InterPro" id="IPR039446">
    <property type="entry name" value="DauR-like"/>
</dbReference>
<feature type="domain" description="Transcriptional regulator DauR-like HTH" evidence="2">
    <location>
        <begin position="128"/>
        <end position="185"/>
    </location>
</feature>
<name>A0ABZ0UUE6_9RICK</name>
<dbReference type="RefSeq" id="WP_323738204.1">
    <property type="nucleotide sequence ID" value="NZ_CP112932.1"/>
</dbReference>
<gene>
    <name evidence="3" type="ORF">Trichorick_01344</name>
</gene>
<dbReference type="PANTHER" id="PTHR35568:SF1">
    <property type="entry name" value="TRANSCRIPTIONAL REGULATOR DAUR"/>
    <property type="match status" value="1"/>
</dbReference>
<dbReference type="InterPro" id="IPR039445">
    <property type="entry name" value="DauR-like_HTH"/>
</dbReference>
<feature type="domain" description="YheO-like" evidence="1">
    <location>
        <begin position="2"/>
        <end position="100"/>
    </location>
</feature>
<evidence type="ECO:0000259" key="2">
    <source>
        <dbReference type="Pfam" id="PF13309"/>
    </source>
</evidence>